<dbReference type="AlphaFoldDB" id="A0AAP0M2S3"/>
<sequence length="76" mass="8696">MGFETMRTQMDSSKDEHLQIKISSGNESSPNKRSRAQLNCRGLKLAQSRWDGNCCSRDNDFNKKHRDDSTMAHYGS</sequence>
<organism evidence="2 3">
    <name type="scientific">Citrus x changshan-huyou</name>
    <dbReference type="NCBI Taxonomy" id="2935761"/>
    <lineage>
        <taxon>Eukaryota</taxon>
        <taxon>Viridiplantae</taxon>
        <taxon>Streptophyta</taxon>
        <taxon>Embryophyta</taxon>
        <taxon>Tracheophyta</taxon>
        <taxon>Spermatophyta</taxon>
        <taxon>Magnoliopsida</taxon>
        <taxon>eudicotyledons</taxon>
        <taxon>Gunneridae</taxon>
        <taxon>Pentapetalae</taxon>
        <taxon>rosids</taxon>
        <taxon>malvids</taxon>
        <taxon>Sapindales</taxon>
        <taxon>Rutaceae</taxon>
        <taxon>Aurantioideae</taxon>
        <taxon>Citrus</taxon>
    </lineage>
</organism>
<feature type="compositionally biased region" description="Polar residues" evidence="1">
    <location>
        <begin position="21"/>
        <end position="31"/>
    </location>
</feature>
<proteinExistence type="predicted"/>
<keyword evidence="3" id="KW-1185">Reference proteome</keyword>
<gene>
    <name evidence="2" type="ORF">WN944_005133</name>
</gene>
<reference evidence="2 3" key="1">
    <citation type="submission" date="2024-05" db="EMBL/GenBank/DDBJ databases">
        <title>Haplotype-resolved chromosome-level genome assembly of Huyou (Citrus changshanensis).</title>
        <authorList>
            <person name="Miao C."/>
            <person name="Chen W."/>
            <person name="Wu Y."/>
            <person name="Wang L."/>
            <person name="Zhao S."/>
            <person name="Grierson D."/>
            <person name="Xu C."/>
            <person name="Chen K."/>
        </authorList>
    </citation>
    <scope>NUCLEOTIDE SEQUENCE [LARGE SCALE GENOMIC DNA]</scope>
    <source>
        <strain evidence="2">01-14</strain>
        <tissue evidence="2">Leaf</tissue>
    </source>
</reference>
<evidence type="ECO:0000313" key="3">
    <source>
        <dbReference type="Proteomes" id="UP001428341"/>
    </source>
</evidence>
<feature type="region of interest" description="Disordered" evidence="1">
    <location>
        <begin position="1"/>
        <end position="36"/>
    </location>
</feature>
<feature type="compositionally biased region" description="Polar residues" evidence="1">
    <location>
        <begin position="1"/>
        <end position="11"/>
    </location>
</feature>
<dbReference type="EMBL" id="JBCGBO010000006">
    <property type="protein sequence ID" value="KAK9194426.1"/>
    <property type="molecule type" value="Genomic_DNA"/>
</dbReference>
<feature type="region of interest" description="Disordered" evidence="1">
    <location>
        <begin position="57"/>
        <end position="76"/>
    </location>
</feature>
<dbReference type="Proteomes" id="UP001428341">
    <property type="component" value="Unassembled WGS sequence"/>
</dbReference>
<evidence type="ECO:0000256" key="1">
    <source>
        <dbReference type="SAM" id="MobiDB-lite"/>
    </source>
</evidence>
<protein>
    <submittedName>
        <fullName evidence="2">Uncharacterized protein</fullName>
    </submittedName>
</protein>
<accession>A0AAP0M2S3</accession>
<feature type="compositionally biased region" description="Basic and acidic residues" evidence="1">
    <location>
        <begin position="57"/>
        <end position="70"/>
    </location>
</feature>
<name>A0AAP0M2S3_9ROSI</name>
<comment type="caution">
    <text evidence="2">The sequence shown here is derived from an EMBL/GenBank/DDBJ whole genome shotgun (WGS) entry which is preliminary data.</text>
</comment>
<evidence type="ECO:0000313" key="2">
    <source>
        <dbReference type="EMBL" id="KAK9194426.1"/>
    </source>
</evidence>